<dbReference type="EMBL" id="JAOYFB010000003">
    <property type="protein sequence ID" value="KAK4012278.1"/>
    <property type="molecule type" value="Genomic_DNA"/>
</dbReference>
<comment type="caution">
    <text evidence="1">The sequence shown here is derived from an EMBL/GenBank/DDBJ whole genome shotgun (WGS) entry which is preliminary data.</text>
</comment>
<accession>A0ABQ9ZHV7</accession>
<dbReference type="Proteomes" id="UP001234178">
    <property type="component" value="Unassembled WGS sequence"/>
</dbReference>
<proteinExistence type="predicted"/>
<evidence type="ECO:0000313" key="1">
    <source>
        <dbReference type="EMBL" id="KAK4012278.1"/>
    </source>
</evidence>
<name>A0ABQ9ZHV7_9CRUS</name>
<organism evidence="1 2">
    <name type="scientific">Daphnia magna</name>
    <dbReference type="NCBI Taxonomy" id="35525"/>
    <lineage>
        <taxon>Eukaryota</taxon>
        <taxon>Metazoa</taxon>
        <taxon>Ecdysozoa</taxon>
        <taxon>Arthropoda</taxon>
        <taxon>Crustacea</taxon>
        <taxon>Branchiopoda</taxon>
        <taxon>Diplostraca</taxon>
        <taxon>Cladocera</taxon>
        <taxon>Anomopoda</taxon>
        <taxon>Daphniidae</taxon>
        <taxon>Daphnia</taxon>
    </lineage>
</organism>
<gene>
    <name evidence="1" type="ORF">OUZ56_021379</name>
</gene>
<reference evidence="1 2" key="1">
    <citation type="journal article" date="2023" name="Nucleic Acids Res.">
        <title>The hologenome of Daphnia magna reveals possible DNA methylation and microbiome-mediated evolution of the host genome.</title>
        <authorList>
            <person name="Chaturvedi A."/>
            <person name="Li X."/>
            <person name="Dhandapani V."/>
            <person name="Marshall H."/>
            <person name="Kissane S."/>
            <person name="Cuenca-Cambronero M."/>
            <person name="Asole G."/>
            <person name="Calvet F."/>
            <person name="Ruiz-Romero M."/>
            <person name="Marangio P."/>
            <person name="Guigo R."/>
            <person name="Rago D."/>
            <person name="Mirbahai L."/>
            <person name="Eastwood N."/>
            <person name="Colbourne J.K."/>
            <person name="Zhou J."/>
            <person name="Mallon E."/>
            <person name="Orsini L."/>
        </authorList>
    </citation>
    <scope>NUCLEOTIDE SEQUENCE [LARGE SCALE GENOMIC DNA]</scope>
    <source>
        <strain evidence="1">LRV0_1</strain>
    </source>
</reference>
<sequence length="113" mass="12450">MCSSLCVSICERKCCQQPLAPFWACVEWQTMAAAILLDESQREPTSQAKALLVVALASRILASSCSDRRISVSRPIDRPSLFIESNTDGGCTVLVGGRREKSEKTKKKCKIEQ</sequence>
<keyword evidence="2" id="KW-1185">Reference proteome</keyword>
<protein>
    <recommendedName>
        <fullName evidence="3">Secreted protein</fullName>
    </recommendedName>
</protein>
<evidence type="ECO:0008006" key="3">
    <source>
        <dbReference type="Google" id="ProtNLM"/>
    </source>
</evidence>
<evidence type="ECO:0000313" key="2">
    <source>
        <dbReference type="Proteomes" id="UP001234178"/>
    </source>
</evidence>